<dbReference type="PROSITE" id="PS51898">
    <property type="entry name" value="TYR_RECOMBINASE"/>
    <property type="match status" value="1"/>
</dbReference>
<dbReference type="Gene3D" id="1.10.443.10">
    <property type="entry name" value="Intergrase catalytic core"/>
    <property type="match status" value="1"/>
</dbReference>
<dbReference type="PANTHER" id="PTHR30349">
    <property type="entry name" value="PHAGE INTEGRASE-RELATED"/>
    <property type="match status" value="1"/>
</dbReference>
<dbReference type="PANTHER" id="PTHR30349:SF41">
    <property type="entry name" value="INTEGRASE_RECOMBINASE PROTEIN MJ0367-RELATED"/>
    <property type="match status" value="1"/>
</dbReference>
<sequence>MTGSSLRKRGTKAKPQRPAKPYDGFPLTAHASGKWCKKVRGRIHYFGEWSDPDGALQEWLAVRDQLMAGGDRNQENAGADIGLMVNAFLDAKKQQLDDGELSQVTFDYYLDAGERLAGFFGRSRLLSSIQTADFQRYRKSFPPTWGALRINSEIARVSAILNFAYESELVDKPIRRGVNFKRVSRKRQRLERAAKPRKLFTAEEIHGLIDVADVQLRAMILLGLNAGYGNADCGRLTVPMIDFRRNWLEGLRVKTAVERSAWLWPETVKALRAAIEQRYPHAPASLADRVFITKRRQAWYREDGKSDPISQAFRKLTEKAGCRREGVNFYSLRHTFETVAGDSRDQVAVNYVMGHVDDSMAAVYREGIDPKRIKSVCQHVRKWFRAGKPKRSAKGGA</sequence>
<proteinExistence type="inferred from homology"/>
<dbReference type="AlphaFoldDB" id="A0A5C5Y168"/>
<comment type="similarity">
    <text evidence="1">Belongs to the 'phage' integrase family.</text>
</comment>
<evidence type="ECO:0000313" key="6">
    <source>
        <dbReference type="EMBL" id="TWT68393.1"/>
    </source>
</evidence>
<feature type="compositionally biased region" description="Basic residues" evidence="4">
    <location>
        <begin position="1"/>
        <end position="17"/>
    </location>
</feature>
<dbReference type="GO" id="GO:0006310">
    <property type="term" value="P:DNA recombination"/>
    <property type="evidence" value="ECO:0007669"/>
    <property type="project" value="UniProtKB-KW"/>
</dbReference>
<dbReference type="SUPFAM" id="SSF56349">
    <property type="entry name" value="DNA breaking-rejoining enzymes"/>
    <property type="match status" value="1"/>
</dbReference>
<dbReference type="InterPro" id="IPR050090">
    <property type="entry name" value="Tyrosine_recombinase_XerCD"/>
</dbReference>
<gene>
    <name evidence="6" type="ORF">Pan14r_06380</name>
</gene>
<dbReference type="InterPro" id="IPR013762">
    <property type="entry name" value="Integrase-like_cat_sf"/>
</dbReference>
<dbReference type="Proteomes" id="UP000317238">
    <property type="component" value="Unassembled WGS sequence"/>
</dbReference>
<evidence type="ECO:0000256" key="3">
    <source>
        <dbReference type="ARBA" id="ARBA00023172"/>
    </source>
</evidence>
<feature type="domain" description="Tyr recombinase" evidence="5">
    <location>
        <begin position="195"/>
        <end position="378"/>
    </location>
</feature>
<keyword evidence="7" id="KW-1185">Reference proteome</keyword>
<dbReference type="InterPro" id="IPR002104">
    <property type="entry name" value="Integrase_catalytic"/>
</dbReference>
<dbReference type="EMBL" id="SJPL01000001">
    <property type="protein sequence ID" value="TWT68393.1"/>
    <property type="molecule type" value="Genomic_DNA"/>
</dbReference>
<protein>
    <submittedName>
        <fullName evidence="6">Phage integrase family protein</fullName>
    </submittedName>
</protein>
<evidence type="ECO:0000256" key="2">
    <source>
        <dbReference type="ARBA" id="ARBA00023125"/>
    </source>
</evidence>
<dbReference type="CDD" id="cd00397">
    <property type="entry name" value="DNA_BRE_C"/>
    <property type="match status" value="1"/>
</dbReference>
<keyword evidence="3" id="KW-0233">DNA recombination</keyword>
<dbReference type="GO" id="GO:0015074">
    <property type="term" value="P:DNA integration"/>
    <property type="evidence" value="ECO:0007669"/>
    <property type="project" value="InterPro"/>
</dbReference>
<dbReference type="RefSeq" id="WP_197203264.1">
    <property type="nucleotide sequence ID" value="NZ_SJPL01000001.1"/>
</dbReference>
<comment type="caution">
    <text evidence="6">The sequence shown here is derived from an EMBL/GenBank/DDBJ whole genome shotgun (WGS) entry which is preliminary data.</text>
</comment>
<organism evidence="6 7">
    <name type="scientific">Crateriforma conspicua</name>
    <dbReference type="NCBI Taxonomy" id="2527996"/>
    <lineage>
        <taxon>Bacteria</taxon>
        <taxon>Pseudomonadati</taxon>
        <taxon>Planctomycetota</taxon>
        <taxon>Planctomycetia</taxon>
        <taxon>Planctomycetales</taxon>
        <taxon>Planctomycetaceae</taxon>
        <taxon>Crateriforma</taxon>
    </lineage>
</organism>
<name>A0A5C5Y168_9PLAN</name>
<evidence type="ECO:0000256" key="4">
    <source>
        <dbReference type="SAM" id="MobiDB-lite"/>
    </source>
</evidence>
<dbReference type="GO" id="GO:0003677">
    <property type="term" value="F:DNA binding"/>
    <property type="evidence" value="ECO:0007669"/>
    <property type="project" value="UniProtKB-KW"/>
</dbReference>
<evidence type="ECO:0000256" key="1">
    <source>
        <dbReference type="ARBA" id="ARBA00008857"/>
    </source>
</evidence>
<keyword evidence="2" id="KW-0238">DNA-binding</keyword>
<evidence type="ECO:0000259" key="5">
    <source>
        <dbReference type="PROSITE" id="PS51898"/>
    </source>
</evidence>
<accession>A0A5C5Y168</accession>
<dbReference type="Pfam" id="PF00589">
    <property type="entry name" value="Phage_integrase"/>
    <property type="match status" value="1"/>
</dbReference>
<feature type="region of interest" description="Disordered" evidence="4">
    <location>
        <begin position="1"/>
        <end position="25"/>
    </location>
</feature>
<reference evidence="6 7" key="1">
    <citation type="submission" date="2019-02" db="EMBL/GenBank/DDBJ databases">
        <title>Deep-cultivation of Planctomycetes and their phenomic and genomic characterization uncovers novel biology.</title>
        <authorList>
            <person name="Wiegand S."/>
            <person name="Jogler M."/>
            <person name="Boedeker C."/>
            <person name="Pinto D."/>
            <person name="Vollmers J."/>
            <person name="Rivas-Marin E."/>
            <person name="Kohn T."/>
            <person name="Peeters S.H."/>
            <person name="Heuer A."/>
            <person name="Rast P."/>
            <person name="Oberbeckmann S."/>
            <person name="Bunk B."/>
            <person name="Jeske O."/>
            <person name="Meyerdierks A."/>
            <person name="Storesund J.E."/>
            <person name="Kallscheuer N."/>
            <person name="Luecker S."/>
            <person name="Lage O.M."/>
            <person name="Pohl T."/>
            <person name="Merkel B.J."/>
            <person name="Hornburger P."/>
            <person name="Mueller R.-W."/>
            <person name="Bruemmer F."/>
            <person name="Labrenz M."/>
            <person name="Spormann A.M."/>
            <person name="Op Den Camp H."/>
            <person name="Overmann J."/>
            <person name="Amann R."/>
            <person name="Jetten M.S.M."/>
            <person name="Mascher T."/>
            <person name="Medema M.H."/>
            <person name="Devos D.P."/>
            <person name="Kaster A.-K."/>
            <person name="Ovreas L."/>
            <person name="Rohde M."/>
            <person name="Galperin M.Y."/>
            <person name="Jogler C."/>
        </authorList>
    </citation>
    <scope>NUCLEOTIDE SEQUENCE [LARGE SCALE GENOMIC DNA]</scope>
    <source>
        <strain evidence="6 7">Pan14r</strain>
    </source>
</reference>
<evidence type="ECO:0000313" key="7">
    <source>
        <dbReference type="Proteomes" id="UP000317238"/>
    </source>
</evidence>
<dbReference type="InterPro" id="IPR011010">
    <property type="entry name" value="DNA_brk_join_enz"/>
</dbReference>